<evidence type="ECO:0000313" key="3">
    <source>
        <dbReference type="EMBL" id="TDQ54444.1"/>
    </source>
</evidence>
<dbReference type="EMBL" id="SNYN01000002">
    <property type="protein sequence ID" value="TDQ54444.1"/>
    <property type="molecule type" value="Genomic_DNA"/>
</dbReference>
<name>A0A4R6V2P1_9ACTN</name>
<dbReference type="Pfam" id="PF03807">
    <property type="entry name" value="F420_oxidored"/>
    <property type="match status" value="1"/>
</dbReference>
<dbReference type="Pfam" id="PF09130">
    <property type="entry name" value="DUF1932"/>
    <property type="match status" value="1"/>
</dbReference>
<dbReference type="Proteomes" id="UP000295281">
    <property type="component" value="Unassembled WGS sequence"/>
</dbReference>
<dbReference type="Gene3D" id="1.10.1040.10">
    <property type="entry name" value="N-(1-d-carboxylethyl)-l-norvaline Dehydrogenase, domain 2"/>
    <property type="match status" value="1"/>
</dbReference>
<dbReference type="InterPro" id="IPR008927">
    <property type="entry name" value="6-PGluconate_DH-like_C_sf"/>
</dbReference>
<dbReference type="InterPro" id="IPR013328">
    <property type="entry name" value="6PGD_dom2"/>
</dbReference>
<organism evidence="3 4">
    <name type="scientific">Actinorugispora endophytica</name>
    <dbReference type="NCBI Taxonomy" id="1605990"/>
    <lineage>
        <taxon>Bacteria</taxon>
        <taxon>Bacillati</taxon>
        <taxon>Actinomycetota</taxon>
        <taxon>Actinomycetes</taxon>
        <taxon>Streptosporangiales</taxon>
        <taxon>Nocardiopsidaceae</taxon>
        <taxon>Actinorugispora</taxon>
    </lineage>
</organism>
<feature type="domain" description="Phosphogluconate dehydrogenase NAD-binding putative C-terminal" evidence="2">
    <location>
        <begin position="192"/>
        <end position="258"/>
    </location>
</feature>
<dbReference type="SUPFAM" id="SSF51735">
    <property type="entry name" value="NAD(P)-binding Rossmann-fold domains"/>
    <property type="match status" value="1"/>
</dbReference>
<sequence length="282" mass="29576">MSPPEPTIGLLHPGSMGAAVGAQLRRRGHTVLWCVEGRSERTRLRAREAGLLPGTDFSSLLGQADVVISLCPPAAAEDVARKVAAHGFSGDVYLEANAVTPEKVRSVSRLLPTTTVVDGAVIGSPPANGKRPSLYLSGDPVKTASVKALFSGTDVKPLVVGDLPGQASALKLSYSSFQKASRVLAALAYALAAEHGVEAELLDVARKRSGSYLAETDYIPITAARAWRWGPELLEAADLLAEASLPDEVMRAAASALSNWEECKDQADLSLTQAIAALRTGI</sequence>
<proteinExistence type="predicted"/>
<keyword evidence="4" id="KW-1185">Reference proteome</keyword>
<reference evidence="3 4" key="1">
    <citation type="submission" date="2019-03" db="EMBL/GenBank/DDBJ databases">
        <title>Genomic Encyclopedia of Type Strains, Phase IV (KMG-IV): sequencing the most valuable type-strain genomes for metagenomic binning, comparative biology and taxonomic classification.</title>
        <authorList>
            <person name="Goeker M."/>
        </authorList>
    </citation>
    <scope>NUCLEOTIDE SEQUENCE [LARGE SCALE GENOMIC DNA]</scope>
    <source>
        <strain evidence="3 4">DSM 46770</strain>
    </source>
</reference>
<dbReference type="InterPro" id="IPR015814">
    <property type="entry name" value="Pgluconate_DH_NAD-bd_C"/>
</dbReference>
<dbReference type="InterPro" id="IPR028939">
    <property type="entry name" value="P5C_Rdtase_cat_N"/>
</dbReference>
<evidence type="ECO:0000313" key="4">
    <source>
        <dbReference type="Proteomes" id="UP000295281"/>
    </source>
</evidence>
<dbReference type="Gene3D" id="3.40.50.720">
    <property type="entry name" value="NAD(P)-binding Rossmann-like Domain"/>
    <property type="match status" value="1"/>
</dbReference>
<dbReference type="OrthoDB" id="1271986at2"/>
<protein>
    <submittedName>
        <fullName evidence="3">3-hydroxyisobutyrate dehydrogenase-like beta-hydroxyacid dehydrogenase</fullName>
    </submittedName>
</protein>
<evidence type="ECO:0000259" key="2">
    <source>
        <dbReference type="Pfam" id="PF09130"/>
    </source>
</evidence>
<accession>A0A4R6V2P1</accession>
<evidence type="ECO:0000259" key="1">
    <source>
        <dbReference type="Pfam" id="PF03807"/>
    </source>
</evidence>
<feature type="domain" description="Pyrroline-5-carboxylate reductase catalytic N-terminal" evidence="1">
    <location>
        <begin position="8"/>
        <end position="90"/>
    </location>
</feature>
<comment type="caution">
    <text evidence="3">The sequence shown here is derived from an EMBL/GenBank/DDBJ whole genome shotgun (WGS) entry which is preliminary data.</text>
</comment>
<dbReference type="InterPro" id="IPR036291">
    <property type="entry name" value="NAD(P)-bd_dom_sf"/>
</dbReference>
<dbReference type="AlphaFoldDB" id="A0A4R6V2P1"/>
<dbReference type="SUPFAM" id="SSF48179">
    <property type="entry name" value="6-phosphogluconate dehydrogenase C-terminal domain-like"/>
    <property type="match status" value="1"/>
</dbReference>
<gene>
    <name evidence="3" type="ORF">EV190_102278</name>
</gene>